<evidence type="ECO:0000259" key="22">
    <source>
        <dbReference type="PROSITE" id="PS50240"/>
    </source>
</evidence>
<dbReference type="PIRSF" id="PIRSF001155">
    <property type="entry name" value="C1r_C1s_MASP"/>
    <property type="match status" value="1"/>
</dbReference>
<evidence type="ECO:0000256" key="13">
    <source>
        <dbReference type="ARBA" id="ARBA00024195"/>
    </source>
</evidence>
<dbReference type="Pfam" id="PF00084">
    <property type="entry name" value="Sushi"/>
    <property type="match status" value="2"/>
</dbReference>
<dbReference type="InterPro" id="IPR000436">
    <property type="entry name" value="Sushi_SCR_CCP_dom"/>
</dbReference>
<sequence length="692" mass="77317">VTHLSLLLLLLCHLASSMLLGWVESPGYPHGYGPHASLNWSRCARKGHTVSLKFIHLDLEDSQDCENDAVKISSNGNLISVLCGKREFEELQSTVNPSLLSSLGGCLSLSFHSDYSNTKRHTGFRAFYTDQDFDECRDDPDNGCTQFCHNFIGGYYCSCRHGYDLDKDRHTCTVGCNEDLSGLNRGFISSPSWPAPYAENANCQYTLSVEDHLQLQLQFSGDFDVEQSPDGQCIDSLRIETPSGTLGPFCGQKPPPSHLLTHSNHVHIRFTSDGFGTNKGFRLHFTTREKVCPAVVTQHSTSSPQQPEYQQGQTVTVTCDLGYVMNTQGTKVLSSQYVTTCQSTGIWTPNYICEPVDCGVPYIPEDGILQMVDSEDLHTQYKDQIQFNCTSKYYRLEGDDIYTCSANGEWISDSGKTEIPKCIEVCGRPERFSANVGRILGGKDANLGELPWQLLIKQPRRGGASLINDRWAVTAAHVVEDVNENSLQMYGGVIDGRKTSSSNVIQSERIIIHPNYLKGMEQRTNFDNDIALIRLSSRVNLGPDLLPICLPEARMPLMENMLGTVAGWGRTEVRANTFITSVMLKYAHIGVYSLKECQNTFSLSPNQRMTFTDNMFCAGKKDTDSCRQDSGGPFVSPMLVEGKEPFYLTGIVSWGPPCHQRQFKGYYTKVGNYVDWIKQTIDEIEKSYTEER</sequence>
<feature type="modified residue" description="Phosphoserine; by CK2" evidence="16">
    <location>
        <position position="189"/>
    </location>
</feature>
<reference evidence="24" key="1">
    <citation type="submission" date="2025-08" db="UniProtKB">
        <authorList>
            <consortium name="Ensembl"/>
        </authorList>
    </citation>
    <scope>IDENTIFICATION</scope>
</reference>
<feature type="disulfide bond" evidence="15">
    <location>
        <begin position="292"/>
        <end position="341"/>
    </location>
</feature>
<feature type="domain" description="Sushi" evidence="23">
    <location>
        <begin position="290"/>
        <end position="355"/>
    </location>
</feature>
<dbReference type="InterPro" id="IPR024175">
    <property type="entry name" value="Pept_S1A_C1r/C1S/mannan-bd"/>
</dbReference>
<dbReference type="CDD" id="cd00054">
    <property type="entry name" value="EGF_CA"/>
    <property type="match status" value="1"/>
</dbReference>
<dbReference type="Gene3D" id="2.10.70.10">
    <property type="entry name" value="Complement Module, domain 1"/>
    <property type="match status" value="2"/>
</dbReference>
<evidence type="ECO:0000256" key="3">
    <source>
        <dbReference type="ARBA" id="ARBA00022659"/>
    </source>
</evidence>
<dbReference type="CDD" id="cd00041">
    <property type="entry name" value="CUB"/>
    <property type="match status" value="2"/>
</dbReference>
<evidence type="ECO:0000256" key="10">
    <source>
        <dbReference type="ARBA" id="ARBA00022859"/>
    </source>
</evidence>
<keyword evidence="11 15" id="KW-1015">Disulfide bond</keyword>
<dbReference type="SUPFAM" id="SSF57196">
    <property type="entry name" value="EGF/Laminin"/>
    <property type="match status" value="1"/>
</dbReference>
<dbReference type="InterPro" id="IPR035976">
    <property type="entry name" value="Sushi/SCR/CCP_sf"/>
</dbReference>
<evidence type="ECO:0000256" key="4">
    <source>
        <dbReference type="ARBA" id="ARBA00022670"/>
    </source>
</evidence>
<dbReference type="InterPro" id="IPR035914">
    <property type="entry name" value="Sperma_CUB_dom_sf"/>
</dbReference>
<feature type="binding site" evidence="17">
    <location>
        <position position="68"/>
    </location>
    <ligand>
        <name>Ca(2+)</name>
        <dbReference type="ChEBI" id="CHEBI:29108"/>
        <label>1</label>
    </ligand>
</feature>
<keyword evidence="12 16" id="KW-0379">Hydroxylation</keyword>
<reference evidence="24" key="2">
    <citation type="submission" date="2025-09" db="UniProtKB">
        <authorList>
            <consortium name="Ensembl"/>
        </authorList>
    </citation>
    <scope>IDENTIFICATION</scope>
</reference>
<feature type="disulfide bond" evidence="15">
    <location>
        <begin position="65"/>
        <end position="83"/>
    </location>
</feature>
<evidence type="ECO:0000313" key="24">
    <source>
        <dbReference type="Ensembl" id="ENSMMOP00000021022.1"/>
    </source>
</evidence>
<dbReference type="InterPro" id="IPR000742">
    <property type="entry name" value="EGF"/>
</dbReference>
<dbReference type="Proteomes" id="UP000261620">
    <property type="component" value="Unplaced"/>
</dbReference>
<dbReference type="InterPro" id="IPR000859">
    <property type="entry name" value="CUB_dom"/>
</dbReference>
<dbReference type="SMART" id="SM00020">
    <property type="entry name" value="Tryp_SPc"/>
    <property type="match status" value="1"/>
</dbReference>
<dbReference type="Ensembl" id="ENSMMOT00000021378.1">
    <property type="protein sequence ID" value="ENSMMOP00000021022.1"/>
    <property type="gene ID" value="ENSMMOG00000015982.1"/>
</dbReference>
<evidence type="ECO:0000256" key="12">
    <source>
        <dbReference type="ARBA" id="ARBA00023278"/>
    </source>
</evidence>
<evidence type="ECO:0000256" key="15">
    <source>
        <dbReference type="PIRSR" id="PIRSR001155-2"/>
    </source>
</evidence>
<dbReference type="FunFam" id="2.10.25.10:FF:000059">
    <property type="entry name" value="Mannan-binding lectin serine protease 1"/>
    <property type="match status" value="1"/>
</dbReference>
<comment type="caution">
    <text evidence="19">Lacks conserved residue(s) required for the propagation of feature annotation.</text>
</comment>
<organism evidence="24 25">
    <name type="scientific">Mola mola</name>
    <name type="common">Ocean sunfish</name>
    <name type="synonym">Tetraodon mola</name>
    <dbReference type="NCBI Taxonomy" id="94237"/>
    <lineage>
        <taxon>Eukaryota</taxon>
        <taxon>Metazoa</taxon>
        <taxon>Chordata</taxon>
        <taxon>Craniata</taxon>
        <taxon>Vertebrata</taxon>
        <taxon>Euteleostomi</taxon>
        <taxon>Actinopterygii</taxon>
        <taxon>Neopterygii</taxon>
        <taxon>Teleostei</taxon>
        <taxon>Neoteleostei</taxon>
        <taxon>Acanthomorphata</taxon>
        <taxon>Eupercaria</taxon>
        <taxon>Tetraodontiformes</taxon>
        <taxon>Molidae</taxon>
        <taxon>Mola</taxon>
    </lineage>
</organism>
<evidence type="ECO:0008006" key="26">
    <source>
        <dbReference type="Google" id="ProtNLM"/>
    </source>
</evidence>
<feature type="binding site" evidence="17">
    <location>
        <position position="235"/>
    </location>
    <ligand>
        <name>Ca(2+)</name>
        <dbReference type="ChEBI" id="CHEBI:29108"/>
        <label>3</label>
    </ligand>
</feature>
<dbReference type="SUPFAM" id="SSF49854">
    <property type="entry name" value="Spermadhesin, CUB domain"/>
    <property type="match status" value="2"/>
</dbReference>
<feature type="disulfide bond" evidence="15">
    <location>
        <begin position="159"/>
        <end position="172"/>
    </location>
</feature>
<evidence type="ECO:0000256" key="1">
    <source>
        <dbReference type="ARBA" id="ARBA00022536"/>
    </source>
</evidence>
<dbReference type="SUPFAM" id="SSF57535">
    <property type="entry name" value="Complement control module/SCR domain"/>
    <property type="match status" value="2"/>
</dbReference>
<dbReference type="PROSITE" id="PS01186">
    <property type="entry name" value="EGF_2"/>
    <property type="match status" value="1"/>
</dbReference>
<feature type="active site" description="Charge relay system" evidence="14">
    <location>
        <position position="529"/>
    </location>
</feature>
<feature type="binding site" evidence="17">
    <location>
        <position position="154"/>
    </location>
    <ligand>
        <name>Ca(2+)</name>
        <dbReference type="ChEBI" id="CHEBI:29108"/>
        <label>2</label>
    </ligand>
</feature>
<protein>
    <recommendedName>
        <fullName evidence="26">Complement component 1, s subcomponent</fullName>
    </recommendedName>
</protein>
<evidence type="ECO:0000256" key="2">
    <source>
        <dbReference type="ARBA" id="ARBA00022588"/>
    </source>
</evidence>
<dbReference type="FunFam" id="2.60.120.290:FF:000101">
    <property type="entry name" value="Complement component 1, s subcomponent"/>
    <property type="match status" value="1"/>
</dbReference>
<evidence type="ECO:0000256" key="7">
    <source>
        <dbReference type="ARBA" id="ARBA00022737"/>
    </source>
</evidence>
<dbReference type="FunFam" id="2.10.70.10:FF:000016">
    <property type="entry name" value="Mannan-binding lectin serine protease 1"/>
    <property type="match status" value="1"/>
</dbReference>
<feature type="active site" description="Charge relay system" evidence="14">
    <location>
        <position position="630"/>
    </location>
</feature>
<dbReference type="FunFam" id="2.40.10.10:FF:000002">
    <property type="entry name" value="Transmembrane protease serine"/>
    <property type="match status" value="1"/>
</dbReference>
<dbReference type="SMART" id="SM00042">
    <property type="entry name" value="CUB"/>
    <property type="match status" value="2"/>
</dbReference>
<evidence type="ECO:0000256" key="11">
    <source>
        <dbReference type="ARBA" id="ARBA00023157"/>
    </source>
</evidence>
<feature type="chain" id="PRO_5018568734" description="Complement component 1, s subcomponent" evidence="20">
    <location>
        <begin position="18"/>
        <end position="692"/>
    </location>
</feature>
<feature type="binding site" evidence="17">
    <location>
        <position position="273"/>
    </location>
    <ligand>
        <name>Ca(2+)</name>
        <dbReference type="ChEBI" id="CHEBI:29108"/>
        <label>3</label>
    </ligand>
</feature>
<dbReference type="AlphaFoldDB" id="A0A3Q4BLB9"/>
<dbReference type="Pfam" id="PF00431">
    <property type="entry name" value="CUB"/>
    <property type="match status" value="2"/>
</dbReference>
<dbReference type="GO" id="GO:0005509">
    <property type="term" value="F:calcium ion binding"/>
    <property type="evidence" value="ECO:0007669"/>
    <property type="project" value="InterPro"/>
</dbReference>
<feature type="domain" description="Peptidase S1" evidence="22">
    <location>
        <begin position="439"/>
        <end position="682"/>
    </location>
</feature>
<name>A0A3Q4BLB9_MOLML</name>
<evidence type="ECO:0000256" key="18">
    <source>
        <dbReference type="PROSITE-ProRule" id="PRU00059"/>
    </source>
</evidence>
<feature type="disulfide bond" description="Interchain (between heavy and light chains)" evidence="15">
    <location>
        <begin position="426"/>
        <end position="549"/>
    </location>
</feature>
<feature type="binding site" evidence="17">
    <location>
        <position position="116"/>
    </location>
    <ligand>
        <name>Ca(2+)</name>
        <dbReference type="ChEBI" id="CHEBI:29108"/>
        <label>1</label>
    </ligand>
</feature>
<dbReference type="PRINTS" id="PR00722">
    <property type="entry name" value="CHYMOTRYPSIN"/>
</dbReference>
<dbReference type="PROSITE" id="PS50923">
    <property type="entry name" value="SUSHI"/>
    <property type="match status" value="2"/>
</dbReference>
<keyword evidence="2" id="KW-0399">Innate immunity</keyword>
<dbReference type="GO" id="GO:0004252">
    <property type="term" value="F:serine-type endopeptidase activity"/>
    <property type="evidence" value="ECO:0007669"/>
    <property type="project" value="InterPro"/>
</dbReference>
<feature type="domain" description="CUB" evidence="21">
    <location>
        <begin position="176"/>
        <end position="288"/>
    </location>
</feature>
<dbReference type="GO" id="GO:0045087">
    <property type="term" value="P:innate immune response"/>
    <property type="evidence" value="ECO:0007669"/>
    <property type="project" value="UniProtKB-KW"/>
</dbReference>
<dbReference type="PANTHER" id="PTHR24255">
    <property type="entry name" value="COMPLEMENT COMPONENT 1, S SUBCOMPONENT-RELATED"/>
    <property type="match status" value="1"/>
</dbReference>
<evidence type="ECO:0000256" key="14">
    <source>
        <dbReference type="PIRSR" id="PIRSR001155-1"/>
    </source>
</evidence>
<keyword evidence="4" id="KW-0645">Protease</keyword>
<dbReference type="Gene3D" id="2.60.120.290">
    <property type="entry name" value="Spermadhesin, CUB domain"/>
    <property type="match status" value="2"/>
</dbReference>
<dbReference type="Pfam" id="PF07645">
    <property type="entry name" value="EGF_CA"/>
    <property type="match status" value="1"/>
</dbReference>
<feature type="disulfide bond" evidence="15">
    <location>
        <begin position="144"/>
        <end position="157"/>
    </location>
</feature>
<feature type="domain" description="CUB" evidence="21">
    <location>
        <begin position="12"/>
        <end position="131"/>
    </location>
</feature>
<comment type="similarity">
    <text evidence="13">Belongs to the peptidase S1 family. CLIP subfamily.</text>
</comment>
<evidence type="ECO:0000256" key="6">
    <source>
        <dbReference type="ARBA" id="ARBA00022729"/>
    </source>
</evidence>
<dbReference type="OMA" id="DFADAPC"/>
<dbReference type="PROSITE" id="PS01187">
    <property type="entry name" value="EGF_CA"/>
    <property type="match status" value="1"/>
</dbReference>
<evidence type="ECO:0000259" key="23">
    <source>
        <dbReference type="PROSITE" id="PS50923"/>
    </source>
</evidence>
<keyword evidence="8" id="KW-0378">Hydrolase</keyword>
<evidence type="ECO:0000313" key="25">
    <source>
        <dbReference type="Proteomes" id="UP000261620"/>
    </source>
</evidence>
<dbReference type="GO" id="GO:0006956">
    <property type="term" value="P:complement activation"/>
    <property type="evidence" value="ECO:0007669"/>
    <property type="project" value="InterPro"/>
</dbReference>
<evidence type="ECO:0000256" key="19">
    <source>
        <dbReference type="PROSITE-ProRule" id="PRU00302"/>
    </source>
</evidence>
<feature type="binding site" evidence="17">
    <location>
        <position position="132"/>
    </location>
    <ligand>
        <name>Ca(2+)</name>
        <dbReference type="ChEBI" id="CHEBI:29108"/>
        <label>2</label>
    </ligand>
</feature>
<evidence type="ECO:0000256" key="16">
    <source>
        <dbReference type="PIRSR" id="PIRSR001155-3"/>
    </source>
</evidence>
<feature type="disulfide bond" evidence="15">
    <location>
        <begin position="389"/>
        <end position="422"/>
    </location>
</feature>
<feature type="binding site" evidence="17">
    <location>
        <position position="114"/>
    </location>
    <ligand>
        <name>Ca(2+)</name>
        <dbReference type="ChEBI" id="CHEBI:29108"/>
        <label>1</label>
    </ligand>
</feature>
<evidence type="ECO:0000256" key="17">
    <source>
        <dbReference type="PIRSR" id="PIRSR001155-4"/>
    </source>
</evidence>
<dbReference type="InterPro" id="IPR001254">
    <property type="entry name" value="Trypsin_dom"/>
</dbReference>
<dbReference type="GO" id="GO:0072562">
    <property type="term" value="C:blood microparticle"/>
    <property type="evidence" value="ECO:0007669"/>
    <property type="project" value="TreeGrafter"/>
</dbReference>
<feature type="disulfide bond" evidence="15">
    <location>
        <begin position="626"/>
        <end position="658"/>
    </location>
</feature>
<dbReference type="FunFam" id="2.40.10.10:FF:000068">
    <property type="entry name" value="transmembrane protease serine 2"/>
    <property type="match status" value="1"/>
</dbReference>
<evidence type="ECO:0000256" key="9">
    <source>
        <dbReference type="ARBA" id="ARBA00022825"/>
    </source>
</evidence>
<dbReference type="SUPFAM" id="SSF50494">
    <property type="entry name" value="Trypsin-like serine proteases"/>
    <property type="match status" value="1"/>
</dbReference>
<feature type="binding site" evidence="17">
    <location>
        <position position="150"/>
    </location>
    <ligand>
        <name>Ca(2+)</name>
        <dbReference type="ChEBI" id="CHEBI:29108"/>
        <label>2</label>
    </ligand>
</feature>
<dbReference type="InterPro" id="IPR043504">
    <property type="entry name" value="Peptidase_S1_PA_chymotrypsin"/>
</dbReference>
<dbReference type="InterPro" id="IPR001314">
    <property type="entry name" value="Peptidase_S1A"/>
</dbReference>
<feature type="binding site" evidence="17">
    <location>
        <position position="226"/>
    </location>
    <ligand>
        <name>Ca(2+)</name>
        <dbReference type="ChEBI" id="CHEBI:29108"/>
        <label>3</label>
    </ligand>
</feature>
<proteinExistence type="inferred from homology"/>
<dbReference type="SMART" id="SM00032">
    <property type="entry name" value="CCP"/>
    <property type="match status" value="2"/>
</dbReference>
<feature type="signal peptide" evidence="20">
    <location>
        <begin position="1"/>
        <end position="17"/>
    </location>
</feature>
<keyword evidence="10" id="KW-0391">Immunity</keyword>
<feature type="disulfide bond" evidence="15 18">
    <location>
        <begin position="176"/>
        <end position="203"/>
    </location>
</feature>
<dbReference type="Gene3D" id="2.40.10.10">
    <property type="entry name" value="Trypsin-like serine proteases"/>
    <property type="match status" value="1"/>
</dbReference>
<keyword evidence="17" id="KW-0106">Calcium</keyword>
<feature type="disulfide bond" evidence="15">
    <location>
        <begin position="358"/>
        <end position="404"/>
    </location>
</feature>
<feature type="binding site" evidence="17">
    <location>
        <position position="135"/>
    </location>
    <ligand>
        <name>Ca(2+)</name>
        <dbReference type="ChEBI" id="CHEBI:29108"/>
        <label>2</label>
    </ligand>
</feature>
<dbReference type="InterPro" id="IPR018097">
    <property type="entry name" value="EGF_Ca-bd_CS"/>
</dbReference>
<evidence type="ECO:0000259" key="21">
    <source>
        <dbReference type="PROSITE" id="PS01180"/>
    </source>
</evidence>
<feature type="domain" description="Sushi" evidence="23">
    <location>
        <begin position="356"/>
        <end position="424"/>
    </location>
</feature>
<accession>A0A3Q4BLB9</accession>
<evidence type="ECO:0000256" key="20">
    <source>
        <dbReference type="SAM" id="SignalP"/>
    </source>
</evidence>
<keyword evidence="9" id="KW-0720">Serine protease</keyword>
<feature type="binding site" evidence="17">
    <location>
        <position position="60"/>
    </location>
    <ligand>
        <name>Ca(2+)</name>
        <dbReference type="ChEBI" id="CHEBI:29108"/>
        <label>1</label>
    </ligand>
</feature>
<feature type="disulfide bond" evidence="15">
    <location>
        <begin position="136"/>
        <end position="148"/>
    </location>
</feature>
<dbReference type="Pfam" id="PF00089">
    <property type="entry name" value="Trypsin"/>
    <property type="match status" value="1"/>
</dbReference>
<feature type="disulfide bond" evidence="15">
    <location>
        <begin position="597"/>
        <end position="617"/>
    </location>
</feature>
<keyword evidence="6 20" id="KW-0732">Signal</keyword>
<keyword evidence="25" id="KW-1185">Reference proteome</keyword>
<dbReference type="PANTHER" id="PTHR24255:SF29">
    <property type="entry name" value="COMPLEMENT COMPONENT 1, S SUBCOMPONENT"/>
    <property type="match status" value="1"/>
</dbReference>
<evidence type="ECO:0000256" key="8">
    <source>
        <dbReference type="ARBA" id="ARBA00022801"/>
    </source>
</evidence>
<dbReference type="InterPro" id="IPR001881">
    <property type="entry name" value="EGF-like_Ca-bd_dom"/>
</dbReference>
<feature type="modified residue" description="(3R)-3-hydroxyasparagine" evidence="16">
    <location>
        <position position="150"/>
    </location>
</feature>
<keyword evidence="1" id="KW-0245">EGF-like domain</keyword>
<keyword evidence="5 17" id="KW-0479">Metal-binding</keyword>
<dbReference type="PROSITE" id="PS50240">
    <property type="entry name" value="TRYPSIN_DOM"/>
    <property type="match status" value="1"/>
</dbReference>
<feature type="disulfide bond" evidence="15">
    <location>
        <begin position="233"/>
        <end position="250"/>
    </location>
</feature>
<feature type="disulfide bond" evidence="15">
    <location>
        <begin position="319"/>
        <end position="353"/>
    </location>
</feature>
<comment type="PTM">
    <text evidence="16">The iron and 2-oxoglutarate dependent 3-hydroxylation of aspartate and asparagine is (R) stereospecific within EGF domains.</text>
</comment>
<dbReference type="CDD" id="cd00190">
    <property type="entry name" value="Tryp_SPc"/>
    <property type="match status" value="1"/>
</dbReference>
<keyword evidence="3 19" id="KW-0768">Sushi</keyword>
<feature type="active site" description="Charge relay system" evidence="14">
    <location>
        <position position="477"/>
    </location>
</feature>
<dbReference type="InterPro" id="IPR009003">
    <property type="entry name" value="Peptidase_S1_PA"/>
</dbReference>
<keyword evidence="7" id="KW-0677">Repeat</keyword>
<dbReference type="PROSITE" id="PS01180">
    <property type="entry name" value="CUB"/>
    <property type="match status" value="2"/>
</dbReference>
<evidence type="ECO:0000256" key="5">
    <source>
        <dbReference type="ARBA" id="ARBA00022723"/>
    </source>
</evidence>
<keyword evidence="16" id="KW-0597">Phosphoprotein</keyword>
<dbReference type="InterPro" id="IPR049883">
    <property type="entry name" value="NOTCH1_EGF-like"/>
</dbReference>
<dbReference type="SMART" id="SM00179">
    <property type="entry name" value="EGF_CA"/>
    <property type="match status" value="1"/>
</dbReference>
<dbReference type="GO" id="GO:0031638">
    <property type="term" value="P:zymogen activation"/>
    <property type="evidence" value="ECO:0007669"/>
    <property type="project" value="TreeGrafter"/>
</dbReference>
<dbReference type="STRING" id="94237.ENSMMOP00000021022"/>
<dbReference type="Gene3D" id="2.10.25.10">
    <property type="entry name" value="Laminin"/>
    <property type="match status" value="1"/>
</dbReference>
<dbReference type="CDD" id="cd00033">
    <property type="entry name" value="CCP"/>
    <property type="match status" value="2"/>
</dbReference>